<evidence type="ECO:0000313" key="2">
    <source>
        <dbReference type="Proteomes" id="UP000291591"/>
    </source>
</evidence>
<name>A0A4Q7V4F2_PSEST</name>
<comment type="caution">
    <text evidence="1">The sequence shown here is derived from an EMBL/GenBank/DDBJ whole genome shotgun (WGS) entry which is preliminary data.</text>
</comment>
<protein>
    <submittedName>
        <fullName evidence="1">Uncharacterized protein</fullName>
    </submittedName>
</protein>
<keyword evidence="2" id="KW-1185">Reference proteome</keyword>
<organism evidence="1 2">
    <name type="scientific">Pseudonocardia sediminis</name>
    <dbReference type="NCBI Taxonomy" id="1397368"/>
    <lineage>
        <taxon>Bacteria</taxon>
        <taxon>Bacillati</taxon>
        <taxon>Actinomycetota</taxon>
        <taxon>Actinomycetes</taxon>
        <taxon>Pseudonocardiales</taxon>
        <taxon>Pseudonocardiaceae</taxon>
        <taxon>Pseudonocardia</taxon>
    </lineage>
</organism>
<sequence>MCESEGLTIAEDFDATWGGQGQPWVSCNPDFGGDVLEIVSVERADDSDVATIYVGALSSLLLAAIRSAREETP</sequence>
<dbReference type="EMBL" id="SHKL01000001">
    <property type="protein sequence ID" value="RZT87489.1"/>
    <property type="molecule type" value="Genomic_DNA"/>
</dbReference>
<accession>A0A4Q7V4F2</accession>
<proteinExistence type="predicted"/>
<reference evidence="1 2" key="1">
    <citation type="submission" date="2019-02" db="EMBL/GenBank/DDBJ databases">
        <title>Sequencing the genomes of 1000 actinobacteria strains.</title>
        <authorList>
            <person name="Klenk H.-P."/>
        </authorList>
    </citation>
    <scope>NUCLEOTIDE SEQUENCE [LARGE SCALE GENOMIC DNA]</scope>
    <source>
        <strain evidence="1 2">DSM 45779</strain>
    </source>
</reference>
<dbReference type="Proteomes" id="UP000291591">
    <property type="component" value="Unassembled WGS sequence"/>
</dbReference>
<evidence type="ECO:0000313" key="1">
    <source>
        <dbReference type="EMBL" id="RZT87489.1"/>
    </source>
</evidence>
<dbReference type="AlphaFoldDB" id="A0A4Q7V4F2"/>
<gene>
    <name evidence="1" type="ORF">EV383_4414</name>
</gene>